<dbReference type="CDD" id="cd04037">
    <property type="entry name" value="C2E_Ferlin"/>
    <property type="match status" value="1"/>
</dbReference>
<protein>
    <recommendedName>
        <fullName evidence="11">C2 domain-containing protein</fullName>
    </recommendedName>
</protein>
<dbReference type="RefSeq" id="XP_002425475.1">
    <property type="nucleotide sequence ID" value="XM_002425430.1"/>
</dbReference>
<keyword evidence="2 10" id="KW-0812">Transmembrane</keyword>
<feature type="domain" description="C2" evidence="11">
    <location>
        <begin position="1"/>
        <end position="119"/>
    </location>
</feature>
<dbReference type="EnsemblMetazoa" id="PHUM202900-RA">
    <property type="protein sequence ID" value="PHUM202900-PA"/>
    <property type="gene ID" value="PHUM202900"/>
</dbReference>
<dbReference type="InterPro" id="IPR037721">
    <property type="entry name" value="Ferlin"/>
</dbReference>
<dbReference type="InterPro" id="IPR012968">
    <property type="entry name" value="FerIin_dom"/>
</dbReference>
<keyword evidence="5" id="KW-0106">Calcium</keyword>
<dbReference type="HOGENOM" id="CLU_001183_3_1_1"/>
<evidence type="ECO:0000256" key="10">
    <source>
        <dbReference type="SAM" id="Phobius"/>
    </source>
</evidence>
<name>E0VH81_PEDHC</name>
<dbReference type="CDD" id="cd08374">
    <property type="entry name" value="C2F_Ferlin"/>
    <property type="match status" value="1"/>
</dbReference>
<dbReference type="InterPro" id="IPR055072">
    <property type="entry name" value="Ferlin_DSRM"/>
</dbReference>
<feature type="domain" description="C2" evidence="11">
    <location>
        <begin position="1382"/>
        <end position="1532"/>
    </location>
</feature>
<feature type="coiled-coil region" evidence="8">
    <location>
        <begin position="483"/>
        <end position="510"/>
    </location>
</feature>
<dbReference type="PROSITE" id="PS50004">
    <property type="entry name" value="C2"/>
    <property type="match status" value="5"/>
</dbReference>
<feature type="domain" description="C2" evidence="11">
    <location>
        <begin position="161"/>
        <end position="283"/>
    </location>
</feature>
<dbReference type="Pfam" id="PF08151">
    <property type="entry name" value="FerI"/>
    <property type="match status" value="1"/>
</dbReference>
<dbReference type="SMART" id="SM01201">
    <property type="entry name" value="FerB"/>
    <property type="match status" value="1"/>
</dbReference>
<dbReference type="CDD" id="cd04017">
    <property type="entry name" value="C2D_Ferlin"/>
    <property type="match status" value="1"/>
</dbReference>
<dbReference type="VEuPathDB" id="VectorBase:PHUM202900"/>
<gene>
    <name evidence="13" type="primary">8238521</name>
    <name evidence="12" type="ORF">Phum_PHUM202900</name>
</gene>
<dbReference type="InterPro" id="IPR012561">
    <property type="entry name" value="Ferlin_B-domain"/>
</dbReference>
<dbReference type="KEGG" id="phu:Phum_PHUM202900"/>
<dbReference type="PANTHER" id="PTHR12546:SF60">
    <property type="entry name" value="MISFIRE, ISOFORM F"/>
    <property type="match status" value="1"/>
</dbReference>
<keyword evidence="8" id="KW-0175">Coiled coil</keyword>
<dbReference type="STRING" id="121224.E0VH81"/>
<dbReference type="GO" id="GO:0016020">
    <property type="term" value="C:membrane"/>
    <property type="evidence" value="ECO:0007669"/>
    <property type="project" value="UniProtKB-SubCell"/>
</dbReference>
<dbReference type="FunCoup" id="E0VH81">
    <property type="interactions" value="35"/>
</dbReference>
<evidence type="ECO:0000313" key="12">
    <source>
        <dbReference type="EMBL" id="EEB12737.1"/>
    </source>
</evidence>
<evidence type="ECO:0000256" key="2">
    <source>
        <dbReference type="ARBA" id="ARBA00022692"/>
    </source>
</evidence>
<proteinExistence type="predicted"/>
<keyword evidence="6 10" id="KW-1133">Transmembrane helix</keyword>
<keyword evidence="4" id="KW-0677">Repeat</keyword>
<dbReference type="Pfam" id="PF08150">
    <property type="entry name" value="FerB"/>
    <property type="match status" value="1"/>
</dbReference>
<dbReference type="InterPro" id="IPR032362">
    <property type="entry name" value="Ferlin_C"/>
</dbReference>
<feature type="region of interest" description="Disordered" evidence="9">
    <location>
        <begin position="401"/>
        <end position="420"/>
    </location>
</feature>
<accession>E0VH81</accession>
<dbReference type="InterPro" id="IPR037723">
    <property type="entry name" value="C2D_Ferlin"/>
</dbReference>
<evidence type="ECO:0000256" key="9">
    <source>
        <dbReference type="SAM" id="MobiDB-lite"/>
    </source>
</evidence>
<sequence>MENYEDLSETFLPQRYQVNVFILEGRHLAITKSNTKITVRIGKKKKTIHSKKYKTDSPFYNNFCTFPFFKPLNLLLQEILVIKVFQIRKIKPKKLIGGFKVELSAVWTQPNHRFYKKWAVLFDLKNINSGVRGFLKCDISIISKNFPSKLLDIKNDDVGDDDETVENNLLVPTGGISDRFRVRYVFSIFRADSFSSDFLLKIKKKYFIRITYGGKSVKTRLAHNLENPTWNQELTMLDVNPPLCQNILVEVCQRNTKNSFLGNVYVNLHNIYEDGVDGFLPTLGPCFLYLYSPIKSRQRLIEGSIMENTHTYCCRLLMAMRTEVITFDEMFFPKNKKNKRSNKKKLLAKPIPPLNENLYFSYKKFILFGAVLDVLFFDRSISENSLTIKLTFGPKKESKFLSKRSKATKPLPETNDEKDAPTDTLKVINVSKNCNTTDKKNLKFKGDYCYVKFSGYFPCVHVYGEWPDLLRKIYRTNVIKKGIEKYREEVNEAKHELEYETEKRHELSKKAKRILDNFSESCQLILLSTNVLSQQDTNLCREKRRVCHERLLDIISDIKSEKEKNFLVGKNKLSEMETHVDVLTKYSQDPENSYPDTEIWIYRNGIKKSQLRIKTEDITYSSNVHERGIFCGKIQTLIVRGKKQKIKGKLDVFLWFGLAENFIECLNMLPSGSQFNYCPSSWDSRIPSTLIYKESHTYECHVHVFQAKIFNGFDKTGLADPFIRVIAFGETITSKVRKNTLNPIWNETIVFPQLILYGPSDYLKKDSVTFVVDVLDKDTSKKADFIGRSFIKPKLKEIKGEKNKKSKENVEKLKWEKIRKDYNPTGEILIAIDLVEITKDVKSDAKEDYQPKISDIIPIQEKYRMEVLFWGVRELKRKSYMKNKMFSVMEIGETSIKSKSLKNARHRLNFPYSVEFSDIELPENPEYAPSLMVKLFHKSSFTRKKQCVAACVVPSVTRFFYFPKDKLNNNNNDRKEIIDYKPNDKFKQNDLISNETIEMPEINVKKKIEKFIIIFFEQNLLEIFLQFIDYLKKKISILRDGRDVKPMRRNFPKYQKMNKGPEGVEEDKKKLDWWARYYTSVNSSYYNNGVTPLKIYREELEEQKEFNGFTDFLQIFDMSISPFMKKKKVSLAKVKAAVKIYKTPKDDDTFQNGVLPKFMTNENFKYIVRVYIVLGKNLTPRDMYSKSDPYLHVTLGKHKISDRKNFIPKQLNPTFGKCFELKGTFPHEHLLHVKVFDYDKSSKDDLIGETIIDLENRYYSKHRAACGLSLHFDKHGNNAWRDAYPPSYILNKLCKESSLPSPVYKQNQVIIGNYAFLTKISSDSDFKDEQQALSVLHRWNEISPVGFHLVPEHVETRSLYHPSLPGIEQGKLEMWVDIFPDISQIMPPKIDIKPKTPVSMELRAIVWNVDNVVLNDKSLILNDKMSDIYVKGLILSLEEELQKTDVHYRSLNGEGNFNWRFIFHFDYVPTEEVIVVKKPFGPFDKFPEEVKHRCKLEMQIWDNDVFGDDFLGNLILELTAMPRGAKLSNRCTLKMLASNTNNINLFKIGKTRGWWPFRKLKETPKIGNEFELTGKIDLELEVLTGKEAMLNPAGKGREDPNGLPEPSRPSTSFNAMLNPFKTFKFIITKELLKTFIIGIIIALIILFFLIMIYATPNYLVKKLLGA</sequence>
<dbReference type="InterPro" id="IPR037724">
    <property type="entry name" value="C2E_Ferlin"/>
</dbReference>
<evidence type="ECO:0000256" key="1">
    <source>
        <dbReference type="ARBA" id="ARBA00004167"/>
    </source>
</evidence>
<feature type="domain" description="C2" evidence="11">
    <location>
        <begin position="682"/>
        <end position="809"/>
    </location>
</feature>
<evidence type="ECO:0000256" key="5">
    <source>
        <dbReference type="ARBA" id="ARBA00022837"/>
    </source>
</evidence>
<dbReference type="Pfam" id="PF22901">
    <property type="entry name" value="dsrm_Ferlin"/>
    <property type="match status" value="1"/>
</dbReference>
<evidence type="ECO:0000256" key="7">
    <source>
        <dbReference type="ARBA" id="ARBA00023136"/>
    </source>
</evidence>
<feature type="domain" description="C2" evidence="11">
    <location>
        <begin position="1144"/>
        <end position="1267"/>
    </location>
</feature>
<reference evidence="13" key="3">
    <citation type="submission" date="2021-02" db="UniProtKB">
        <authorList>
            <consortium name="EnsemblMetazoa"/>
        </authorList>
    </citation>
    <scope>IDENTIFICATION</scope>
    <source>
        <strain evidence="13">USDA</strain>
    </source>
</reference>
<keyword evidence="3" id="KW-0479">Metal-binding</keyword>
<evidence type="ECO:0000256" key="3">
    <source>
        <dbReference type="ARBA" id="ARBA00022723"/>
    </source>
</evidence>
<dbReference type="GO" id="GO:0046872">
    <property type="term" value="F:metal ion binding"/>
    <property type="evidence" value="ECO:0007669"/>
    <property type="project" value="UniProtKB-KW"/>
</dbReference>
<keyword evidence="7 10" id="KW-0472">Membrane</keyword>
<evidence type="ECO:0000256" key="4">
    <source>
        <dbReference type="ARBA" id="ARBA00022737"/>
    </source>
</evidence>
<evidence type="ECO:0000259" key="11">
    <source>
        <dbReference type="PROSITE" id="PS50004"/>
    </source>
</evidence>
<evidence type="ECO:0000313" key="13">
    <source>
        <dbReference type="EnsemblMetazoa" id="PHUM202900-PA"/>
    </source>
</evidence>
<dbReference type="Gene3D" id="2.60.40.150">
    <property type="entry name" value="C2 domain"/>
    <property type="match status" value="5"/>
</dbReference>
<feature type="region of interest" description="Disordered" evidence="9">
    <location>
        <begin position="1591"/>
        <end position="1610"/>
    </location>
</feature>
<evidence type="ECO:0000256" key="8">
    <source>
        <dbReference type="SAM" id="Coils"/>
    </source>
</evidence>
<comment type="subcellular location">
    <subcellularLocation>
        <location evidence="1">Membrane</location>
        <topology evidence="1">Single-pass membrane protein</topology>
    </subcellularLocation>
</comment>
<dbReference type="InterPro" id="IPR000008">
    <property type="entry name" value="C2_dom"/>
</dbReference>
<dbReference type="InParanoid" id="E0VH81"/>
<dbReference type="EMBL" id="AAZO01002354">
    <property type="status" value="NOT_ANNOTATED_CDS"/>
    <property type="molecule type" value="Genomic_DNA"/>
</dbReference>
<dbReference type="OMA" id="HQVFHKW"/>
<dbReference type="Pfam" id="PF00168">
    <property type="entry name" value="C2"/>
    <property type="match status" value="5"/>
</dbReference>
<dbReference type="InterPro" id="IPR035892">
    <property type="entry name" value="C2_domain_sf"/>
</dbReference>
<dbReference type="OrthoDB" id="10059618at2759"/>
<dbReference type="GeneID" id="8238521"/>
<keyword evidence="14" id="KW-1185">Reference proteome</keyword>
<reference evidence="12" key="2">
    <citation type="submission" date="2007-04" db="EMBL/GenBank/DDBJ databases">
        <title>The genome of the human body louse.</title>
        <authorList>
            <consortium name="The Human Body Louse Genome Consortium"/>
            <person name="Kirkness E."/>
            <person name="Walenz B."/>
            <person name="Hass B."/>
            <person name="Bruggner R."/>
            <person name="Strausberg R."/>
        </authorList>
    </citation>
    <scope>NUCLEOTIDE SEQUENCE</scope>
    <source>
        <strain evidence="12">USDA</strain>
    </source>
</reference>
<dbReference type="EMBL" id="DS235161">
    <property type="protein sequence ID" value="EEB12737.1"/>
    <property type="molecule type" value="Genomic_DNA"/>
</dbReference>
<dbReference type="GO" id="GO:0007009">
    <property type="term" value="P:plasma membrane organization"/>
    <property type="evidence" value="ECO:0007669"/>
    <property type="project" value="TreeGrafter"/>
</dbReference>
<reference evidence="12" key="1">
    <citation type="submission" date="2007-04" db="EMBL/GenBank/DDBJ databases">
        <title>Annotation of Pediculus humanus corporis strain USDA.</title>
        <authorList>
            <person name="Kirkness E."/>
            <person name="Hannick L."/>
            <person name="Hass B."/>
            <person name="Bruggner R."/>
            <person name="Lawson D."/>
            <person name="Bidwell S."/>
            <person name="Joardar V."/>
            <person name="Caler E."/>
            <person name="Walenz B."/>
            <person name="Inman J."/>
            <person name="Schobel S."/>
            <person name="Galinsky K."/>
            <person name="Amedeo P."/>
            <person name="Strausberg R."/>
        </authorList>
    </citation>
    <scope>NUCLEOTIDE SEQUENCE</scope>
    <source>
        <strain evidence="12">USDA</strain>
    </source>
</reference>
<dbReference type="CTD" id="8238521"/>
<organism>
    <name type="scientific">Pediculus humanus subsp. corporis</name>
    <name type="common">Body louse</name>
    <dbReference type="NCBI Taxonomy" id="121224"/>
    <lineage>
        <taxon>Eukaryota</taxon>
        <taxon>Metazoa</taxon>
        <taxon>Ecdysozoa</taxon>
        <taxon>Arthropoda</taxon>
        <taxon>Hexapoda</taxon>
        <taxon>Insecta</taxon>
        <taxon>Pterygota</taxon>
        <taxon>Neoptera</taxon>
        <taxon>Paraneoptera</taxon>
        <taxon>Psocodea</taxon>
        <taxon>Troctomorpha</taxon>
        <taxon>Phthiraptera</taxon>
        <taxon>Anoplura</taxon>
        <taxon>Pediculidae</taxon>
        <taxon>Pediculus</taxon>
    </lineage>
</organism>
<dbReference type="eggNOG" id="KOG1326">
    <property type="taxonomic scope" value="Eukaryota"/>
</dbReference>
<dbReference type="SMART" id="SM01202">
    <property type="entry name" value="FerI"/>
    <property type="match status" value="1"/>
</dbReference>
<feature type="transmembrane region" description="Helical" evidence="10">
    <location>
        <begin position="1631"/>
        <end position="1654"/>
    </location>
</feature>
<evidence type="ECO:0000313" key="14">
    <source>
        <dbReference type="Proteomes" id="UP000009046"/>
    </source>
</evidence>
<dbReference type="SUPFAM" id="SSF49562">
    <property type="entry name" value="C2 domain (Calcium/lipid-binding domain, CaLB)"/>
    <property type="match status" value="5"/>
</dbReference>
<evidence type="ECO:0000256" key="6">
    <source>
        <dbReference type="ARBA" id="ARBA00022989"/>
    </source>
</evidence>
<dbReference type="Proteomes" id="UP000009046">
    <property type="component" value="Unassembled WGS sequence"/>
</dbReference>
<dbReference type="SMART" id="SM00239">
    <property type="entry name" value="C2"/>
    <property type="match status" value="5"/>
</dbReference>
<dbReference type="InterPro" id="IPR037725">
    <property type="entry name" value="C2F_Ferlin"/>
</dbReference>
<dbReference type="Pfam" id="PF16165">
    <property type="entry name" value="Ferlin_C"/>
    <property type="match status" value="1"/>
</dbReference>
<dbReference type="PANTHER" id="PTHR12546">
    <property type="entry name" value="FER-1-LIKE"/>
    <property type="match status" value="1"/>
</dbReference>